<evidence type="ECO:0000313" key="3">
    <source>
        <dbReference type="Proteomes" id="UP001073227"/>
    </source>
</evidence>
<keyword evidence="3" id="KW-1185">Reference proteome</keyword>
<dbReference type="EMBL" id="JAOVZR010000001">
    <property type="protein sequence ID" value="MCY0147787.1"/>
    <property type="molecule type" value="Genomic_DNA"/>
</dbReference>
<feature type="transmembrane region" description="Helical" evidence="1">
    <location>
        <begin position="20"/>
        <end position="53"/>
    </location>
</feature>
<dbReference type="RefSeq" id="WP_267653385.1">
    <property type="nucleotide sequence ID" value="NZ_JAOVZR010000001.1"/>
</dbReference>
<evidence type="ECO:0000256" key="1">
    <source>
        <dbReference type="SAM" id="Phobius"/>
    </source>
</evidence>
<feature type="transmembrane region" description="Helical" evidence="1">
    <location>
        <begin position="87"/>
        <end position="104"/>
    </location>
</feature>
<comment type="caution">
    <text evidence="2">The sequence shown here is derived from an EMBL/GenBank/DDBJ whole genome shotgun (WGS) entry which is preliminary data.</text>
</comment>
<keyword evidence="1" id="KW-1133">Transmembrane helix</keyword>
<proteinExistence type="predicted"/>
<organism evidence="2 3">
    <name type="scientific">Hoeflea algicola</name>
    <dbReference type="NCBI Taxonomy" id="2983763"/>
    <lineage>
        <taxon>Bacteria</taxon>
        <taxon>Pseudomonadati</taxon>
        <taxon>Pseudomonadota</taxon>
        <taxon>Alphaproteobacteria</taxon>
        <taxon>Hyphomicrobiales</taxon>
        <taxon>Rhizobiaceae</taxon>
        <taxon>Hoeflea</taxon>
    </lineage>
</organism>
<dbReference type="PANTHER" id="PTHR35813">
    <property type="entry name" value="INNER MEMBRANE PROTEIN YBAN"/>
    <property type="match status" value="1"/>
</dbReference>
<dbReference type="Proteomes" id="UP001073227">
    <property type="component" value="Unassembled WGS sequence"/>
</dbReference>
<dbReference type="PANTHER" id="PTHR35813:SF1">
    <property type="entry name" value="INNER MEMBRANE PROTEIN YBAN"/>
    <property type="match status" value="1"/>
</dbReference>
<name>A0ABT3Z7N1_9HYPH</name>
<dbReference type="PIRSF" id="PIRSF016789">
    <property type="entry name" value="DUF454"/>
    <property type="match status" value="1"/>
</dbReference>
<evidence type="ECO:0000313" key="2">
    <source>
        <dbReference type="EMBL" id="MCY0147787.1"/>
    </source>
</evidence>
<dbReference type="InterPro" id="IPR007401">
    <property type="entry name" value="DUF454"/>
</dbReference>
<keyword evidence="1" id="KW-0812">Transmembrane</keyword>
<protein>
    <submittedName>
        <fullName evidence="2">YbaN family protein</fullName>
    </submittedName>
</protein>
<accession>A0ABT3Z7N1</accession>
<dbReference type="Pfam" id="PF04304">
    <property type="entry name" value="DUF454"/>
    <property type="match status" value="1"/>
</dbReference>
<keyword evidence="1" id="KW-0472">Membrane</keyword>
<reference evidence="2" key="1">
    <citation type="submission" date="2022-10" db="EMBL/GenBank/DDBJ databases">
        <title>Hoeflea sp. G2-23, isolated from marine algae.</title>
        <authorList>
            <person name="Kristyanto S."/>
            <person name="Kim J.M."/>
            <person name="Jeon C.O."/>
        </authorList>
    </citation>
    <scope>NUCLEOTIDE SEQUENCE</scope>
    <source>
        <strain evidence="2">G2-23</strain>
    </source>
</reference>
<sequence length="133" mass="14445">MFRWIFPERAIDLSLRRPLWFTVGILALALGGLGVVLPLLPTTPFIILAAFAFGKSAPRFQQWLEDSRSFGPMIANWREQGAIAPRYKAMAVAMMICSVLLSLALQVSVVVIVVQAVCLTGAAAFVLSRPDGA</sequence>
<gene>
    <name evidence="2" type="ORF">OEG84_08675</name>
</gene>